<feature type="transmembrane region" description="Helical" evidence="7">
    <location>
        <begin position="304"/>
        <end position="325"/>
    </location>
</feature>
<comment type="subcellular location">
    <subcellularLocation>
        <location evidence="1">Cell membrane</location>
        <topology evidence="1">Multi-pass membrane protein</topology>
    </subcellularLocation>
</comment>
<sequence length="405" mass="44735">MYKDLFKNKNFALLSTGGFISSIGDYLYNIGVTVYLYNLTNSVGAVALMWLSRAVLRIPLLYLSGFIADYFNKKKVIMITNLASVIFAVLFTLVNDHRLWLVYILAFILQSLNDIDVSSETAILPEIVSKEELSYSNSVFSFLQSTSVFLSPAIGGILYKLYGCNILFVINAISFLISGLLFSFINYNFVKPGEAATGVGLIKSGIEGYKIFSRYSSVKTVFVIMSLFAILGRFYETYKVAVSDVLLKLNPEGIIYFSYALAVGGLLVPFLVKALSKKNHVTLFTLSTVIIALGYIVFGYSKSFVITFGVLIILGLAQNLQGIYSSTIIQNTIPKEYIGRVFSFYKILLTLFAILGLLIATPLYNLIGIGNSFASIALILIILCILNLKGSFNKTVDNALDIKEI</sequence>
<feature type="transmembrane region" description="Helical" evidence="7">
    <location>
        <begin position="43"/>
        <end position="64"/>
    </location>
</feature>
<dbReference type="Pfam" id="PF07690">
    <property type="entry name" value="MFS_1"/>
    <property type="match status" value="1"/>
</dbReference>
<feature type="transmembrane region" description="Helical" evidence="7">
    <location>
        <begin position="281"/>
        <end position="298"/>
    </location>
</feature>
<name>A0ABS4K7Q7_9CLOT</name>
<evidence type="ECO:0000256" key="3">
    <source>
        <dbReference type="ARBA" id="ARBA00022475"/>
    </source>
</evidence>
<evidence type="ECO:0000256" key="7">
    <source>
        <dbReference type="SAM" id="Phobius"/>
    </source>
</evidence>
<keyword evidence="4 7" id="KW-0812">Transmembrane</keyword>
<dbReference type="InterPro" id="IPR011701">
    <property type="entry name" value="MFS"/>
</dbReference>
<feature type="transmembrane region" description="Helical" evidence="7">
    <location>
        <begin position="211"/>
        <end position="234"/>
    </location>
</feature>
<accession>A0ABS4K7Q7</accession>
<comment type="caution">
    <text evidence="9">The sequence shown here is derived from an EMBL/GenBank/DDBJ whole genome shotgun (WGS) entry which is preliminary data.</text>
</comment>
<feature type="transmembrane region" description="Helical" evidence="7">
    <location>
        <begin position="76"/>
        <end position="94"/>
    </location>
</feature>
<dbReference type="CDD" id="cd06173">
    <property type="entry name" value="MFS_MefA_like"/>
    <property type="match status" value="1"/>
</dbReference>
<evidence type="ECO:0000256" key="6">
    <source>
        <dbReference type="ARBA" id="ARBA00023136"/>
    </source>
</evidence>
<keyword evidence="10" id="KW-1185">Reference proteome</keyword>
<evidence type="ECO:0000313" key="10">
    <source>
        <dbReference type="Proteomes" id="UP001519308"/>
    </source>
</evidence>
<feature type="transmembrane region" description="Helical" evidence="7">
    <location>
        <begin position="254"/>
        <end position="272"/>
    </location>
</feature>
<reference evidence="9 10" key="1">
    <citation type="submission" date="2021-03" db="EMBL/GenBank/DDBJ databases">
        <title>Genomic Encyclopedia of Type Strains, Phase IV (KMG-IV): sequencing the most valuable type-strain genomes for metagenomic binning, comparative biology and taxonomic classification.</title>
        <authorList>
            <person name="Goeker M."/>
        </authorList>
    </citation>
    <scope>NUCLEOTIDE SEQUENCE [LARGE SCALE GENOMIC DNA]</scope>
    <source>
        <strain evidence="9 10">DSM 28650</strain>
    </source>
</reference>
<feature type="transmembrane region" description="Helical" evidence="7">
    <location>
        <begin position="139"/>
        <end position="159"/>
    </location>
</feature>
<dbReference type="InterPro" id="IPR022324">
    <property type="entry name" value="Bacilysin_exporter_BacE_put"/>
</dbReference>
<dbReference type="InterPro" id="IPR020846">
    <property type="entry name" value="MFS_dom"/>
</dbReference>
<dbReference type="EMBL" id="JAGGLL010000038">
    <property type="protein sequence ID" value="MBP2023818.1"/>
    <property type="molecule type" value="Genomic_DNA"/>
</dbReference>
<keyword evidence="3" id="KW-1003">Cell membrane</keyword>
<gene>
    <name evidence="9" type="ORF">J2Z44_003660</name>
</gene>
<dbReference type="PANTHER" id="PTHR43266">
    <property type="entry name" value="MACROLIDE-EFFLUX PROTEIN"/>
    <property type="match status" value="1"/>
</dbReference>
<keyword evidence="6 7" id="KW-0472">Membrane</keyword>
<feature type="transmembrane region" description="Helical" evidence="7">
    <location>
        <begin position="12"/>
        <end position="37"/>
    </location>
</feature>
<feature type="transmembrane region" description="Helical" evidence="7">
    <location>
        <begin position="337"/>
        <end position="360"/>
    </location>
</feature>
<dbReference type="RefSeq" id="WP_021284160.1">
    <property type="nucleotide sequence ID" value="NZ_JAGGLL010000038.1"/>
</dbReference>
<evidence type="ECO:0000256" key="2">
    <source>
        <dbReference type="ARBA" id="ARBA00022448"/>
    </source>
</evidence>
<dbReference type="Gene3D" id="1.20.1250.20">
    <property type="entry name" value="MFS general substrate transporter like domains"/>
    <property type="match status" value="1"/>
</dbReference>
<protein>
    <submittedName>
        <fullName evidence="9">MFS family permease</fullName>
    </submittedName>
</protein>
<feature type="transmembrane region" description="Helical" evidence="7">
    <location>
        <begin position="366"/>
        <end position="388"/>
    </location>
</feature>
<dbReference type="InterPro" id="IPR036259">
    <property type="entry name" value="MFS_trans_sf"/>
</dbReference>
<dbReference type="PROSITE" id="PS50850">
    <property type="entry name" value="MFS"/>
    <property type="match status" value="1"/>
</dbReference>
<dbReference type="SUPFAM" id="SSF103473">
    <property type="entry name" value="MFS general substrate transporter"/>
    <property type="match status" value="1"/>
</dbReference>
<feature type="domain" description="Major facilitator superfamily (MFS) profile" evidence="8">
    <location>
        <begin position="167"/>
        <end position="405"/>
    </location>
</feature>
<evidence type="ECO:0000256" key="1">
    <source>
        <dbReference type="ARBA" id="ARBA00004651"/>
    </source>
</evidence>
<dbReference type="PANTHER" id="PTHR43266:SF2">
    <property type="entry name" value="MAJOR FACILITATOR SUPERFAMILY (MFS) PROFILE DOMAIN-CONTAINING PROTEIN"/>
    <property type="match status" value="1"/>
</dbReference>
<evidence type="ECO:0000256" key="4">
    <source>
        <dbReference type="ARBA" id="ARBA00022692"/>
    </source>
</evidence>
<evidence type="ECO:0000256" key="5">
    <source>
        <dbReference type="ARBA" id="ARBA00022989"/>
    </source>
</evidence>
<feature type="transmembrane region" description="Helical" evidence="7">
    <location>
        <begin position="165"/>
        <end position="190"/>
    </location>
</feature>
<keyword evidence="2" id="KW-0813">Transport</keyword>
<evidence type="ECO:0000313" key="9">
    <source>
        <dbReference type="EMBL" id="MBP2023818.1"/>
    </source>
</evidence>
<dbReference type="Proteomes" id="UP001519308">
    <property type="component" value="Unassembled WGS sequence"/>
</dbReference>
<proteinExistence type="predicted"/>
<organism evidence="9 10">
    <name type="scientific">Clostridium punense</name>
    <dbReference type="NCBI Taxonomy" id="1054297"/>
    <lineage>
        <taxon>Bacteria</taxon>
        <taxon>Bacillati</taxon>
        <taxon>Bacillota</taxon>
        <taxon>Clostridia</taxon>
        <taxon>Eubacteriales</taxon>
        <taxon>Clostridiaceae</taxon>
        <taxon>Clostridium</taxon>
    </lineage>
</organism>
<evidence type="ECO:0000259" key="8">
    <source>
        <dbReference type="PROSITE" id="PS50850"/>
    </source>
</evidence>
<keyword evidence="5 7" id="KW-1133">Transmembrane helix</keyword>
<dbReference type="PRINTS" id="PR01988">
    <property type="entry name" value="EXPORTERBACE"/>
</dbReference>